<keyword evidence="2" id="KW-1185">Reference proteome</keyword>
<gene>
    <name evidence="1" type="ORF">QFC21_004903</name>
</gene>
<protein>
    <submittedName>
        <fullName evidence="1">Uncharacterized protein</fullName>
    </submittedName>
</protein>
<evidence type="ECO:0000313" key="2">
    <source>
        <dbReference type="Proteomes" id="UP001227268"/>
    </source>
</evidence>
<name>A0ACC2VDK1_9TREE</name>
<dbReference type="Proteomes" id="UP001227268">
    <property type="component" value="Unassembled WGS sequence"/>
</dbReference>
<evidence type="ECO:0000313" key="1">
    <source>
        <dbReference type="EMBL" id="KAJ9097234.1"/>
    </source>
</evidence>
<reference evidence="1" key="1">
    <citation type="submission" date="2023-04" db="EMBL/GenBank/DDBJ databases">
        <title>Draft Genome sequencing of Naganishia species isolated from polar environments using Oxford Nanopore Technology.</title>
        <authorList>
            <person name="Leo P."/>
            <person name="Venkateswaran K."/>
        </authorList>
    </citation>
    <scope>NUCLEOTIDE SEQUENCE</scope>
    <source>
        <strain evidence="1">MNA-CCFEE 5423</strain>
    </source>
</reference>
<dbReference type="EMBL" id="JASBWT010000017">
    <property type="protein sequence ID" value="KAJ9097234.1"/>
    <property type="molecule type" value="Genomic_DNA"/>
</dbReference>
<comment type="caution">
    <text evidence="1">The sequence shown here is derived from an EMBL/GenBank/DDBJ whole genome shotgun (WGS) entry which is preliminary data.</text>
</comment>
<sequence>MIAFLNALIVATVTASAFTGAKALEKRAPGNYQLHPPSDTYGRCLGVNAPSTGNGATLSVQPCATADFLTVFEFVPQTAGLVRLAGTSFCLDAGLVKLWSCLQEVPQQQWFFTADKHLALFKQTTCVTYSGAGCSRIYCFPGTVPCSSDSWQQWDITEATPPPPPSVKGVTIHPNGNTNLCFVPAGPDVHTQVDGTPVVMRV</sequence>
<proteinExistence type="predicted"/>
<organism evidence="1 2">
    <name type="scientific">Naganishia friedmannii</name>
    <dbReference type="NCBI Taxonomy" id="89922"/>
    <lineage>
        <taxon>Eukaryota</taxon>
        <taxon>Fungi</taxon>
        <taxon>Dikarya</taxon>
        <taxon>Basidiomycota</taxon>
        <taxon>Agaricomycotina</taxon>
        <taxon>Tremellomycetes</taxon>
        <taxon>Filobasidiales</taxon>
        <taxon>Filobasidiaceae</taxon>
        <taxon>Naganishia</taxon>
    </lineage>
</organism>
<accession>A0ACC2VDK1</accession>